<comment type="caution">
    <text evidence="2">The sequence shown here is derived from an EMBL/GenBank/DDBJ whole genome shotgun (WGS) entry which is preliminary data.</text>
</comment>
<accession>A0AAW0DCH3</accession>
<organism evidence="2 3">
    <name type="scientific">Favolaschia claudopus</name>
    <dbReference type="NCBI Taxonomy" id="2862362"/>
    <lineage>
        <taxon>Eukaryota</taxon>
        <taxon>Fungi</taxon>
        <taxon>Dikarya</taxon>
        <taxon>Basidiomycota</taxon>
        <taxon>Agaricomycotina</taxon>
        <taxon>Agaricomycetes</taxon>
        <taxon>Agaricomycetidae</taxon>
        <taxon>Agaricales</taxon>
        <taxon>Marasmiineae</taxon>
        <taxon>Mycenaceae</taxon>
        <taxon>Favolaschia</taxon>
    </lineage>
</organism>
<sequence length="814" mass="90211">MPLTWPIHLRSRRPIIRSRLYLVMKMSHGKKPATGIQERVMFCVPDVFNNVNARTSRPRFDNIPVADDIPSTARAECSGAYFQWTVGSLYRTYPFVIHDPTSRHQPRYTLLSADFVASVIRIRSVKCCGYVSQPGCCSECDDLDGAVDVVERWSQQSFGKKSIDRLSHDQLALKLKALAQQLASEQVKRKNRQTSLKAARKRLGHYRELFNIVSLNEVPGLSRLFSTAKKEGWSPKKTAEHCVLAVEGKYHPRNYTEFDRELATLIYELGGGAALYALNKSPIMLPSRQTIAETRRELNLRITVGDVKVSDIMENIEVLFGDGDTTDSGPVLHSLLQDEIAGDGRPCYLEDTDEIGGLCEHATNRLKTFKMGTDLSCAEEAVKAVRSGEIHVGKEFSVAAFSRHSENNYGAKPCTGIKIVNTHPITYLEAAPSAEISLPDTRYEITGQILSLVPFDESNNSSGRISWAWIAQYVAFDSAKTKQASAADLPSRMRHLSVTVDGRLALPLKSSDLKQLTLEEILNIPRPADKESEKTWVFSNEQLEVFGRILCERVTEDAVRMKIPVYGAVKDGRYPYEATIQDATTQTVEKVSHCFNSIVAPAPKDGRRPCGVCLKNVAGSERQNHMGRHILLSQRGVIEPEIVMQVAKDYPCGFCGKEMSENGCSISIASGKKASSSCSEGYPFQVSAALKSSTTKPSTNAPLKCSLCTETHWKYNMPKHLQDRHPSWKVSVPLPDRNILASAISISQEEEARMKIPHSQPENVGQNLKRGLEDHTVTPSRTRVAKSARSGAAAGSRQQVVNKSEVGMAVDVFV</sequence>
<keyword evidence="3" id="KW-1185">Reference proteome</keyword>
<proteinExistence type="predicted"/>
<evidence type="ECO:0000313" key="2">
    <source>
        <dbReference type="EMBL" id="KAK7048331.1"/>
    </source>
</evidence>
<dbReference type="AlphaFoldDB" id="A0AAW0DCH3"/>
<dbReference type="EMBL" id="JAWWNJ010000009">
    <property type="protein sequence ID" value="KAK7048331.1"/>
    <property type="molecule type" value="Genomic_DNA"/>
</dbReference>
<name>A0AAW0DCH3_9AGAR</name>
<protein>
    <submittedName>
        <fullName evidence="2">Uncharacterized protein</fullName>
    </submittedName>
</protein>
<evidence type="ECO:0000256" key="1">
    <source>
        <dbReference type="SAM" id="MobiDB-lite"/>
    </source>
</evidence>
<gene>
    <name evidence="2" type="ORF">R3P38DRAFT_3345455</name>
</gene>
<feature type="compositionally biased region" description="Low complexity" evidence="1">
    <location>
        <begin position="787"/>
        <end position="797"/>
    </location>
</feature>
<dbReference type="Proteomes" id="UP001362999">
    <property type="component" value="Unassembled WGS sequence"/>
</dbReference>
<evidence type="ECO:0000313" key="3">
    <source>
        <dbReference type="Proteomes" id="UP001362999"/>
    </source>
</evidence>
<feature type="region of interest" description="Disordered" evidence="1">
    <location>
        <begin position="773"/>
        <end position="797"/>
    </location>
</feature>
<reference evidence="2 3" key="1">
    <citation type="journal article" date="2024" name="J Genomics">
        <title>Draft genome sequencing and assembly of Favolaschia claudopus CIRM-BRFM 2984 isolated from oak limbs.</title>
        <authorList>
            <person name="Navarro D."/>
            <person name="Drula E."/>
            <person name="Chaduli D."/>
            <person name="Cazenave R."/>
            <person name="Ahrendt S."/>
            <person name="Wang J."/>
            <person name="Lipzen A."/>
            <person name="Daum C."/>
            <person name="Barry K."/>
            <person name="Grigoriev I.V."/>
            <person name="Favel A."/>
            <person name="Rosso M.N."/>
            <person name="Martin F."/>
        </authorList>
    </citation>
    <scope>NUCLEOTIDE SEQUENCE [LARGE SCALE GENOMIC DNA]</scope>
    <source>
        <strain evidence="2 3">CIRM-BRFM 2984</strain>
    </source>
</reference>